<accession>A0ABY4ECS3</accession>
<dbReference type="InterPro" id="IPR003774">
    <property type="entry name" value="AlgH-like"/>
</dbReference>
<dbReference type="RefSeq" id="WP_019957752.1">
    <property type="nucleotide sequence ID" value="NZ_CP091512.1"/>
</dbReference>
<comment type="similarity">
    <text evidence="1 2">Belongs to the UPF0301 (AlgH) family.</text>
</comment>
<reference evidence="3" key="2">
    <citation type="journal article" date="2022" name="Res Sq">
        <title>Evolution of multicellular longitudinally dividing oral cavity symbionts (Neisseriaceae).</title>
        <authorList>
            <person name="Nyongesa S."/>
            <person name="Weber P."/>
            <person name="Bernet E."/>
            <person name="Pullido F."/>
            <person name="Nieckarz M."/>
            <person name="Delaby M."/>
            <person name="Nieves C."/>
            <person name="Viehboeck T."/>
            <person name="Krause N."/>
            <person name="Rivera-Millot A."/>
            <person name="Nakamura A."/>
            <person name="Vischer N."/>
            <person name="VanNieuwenhze M."/>
            <person name="Brun Y."/>
            <person name="Cava F."/>
            <person name="Bulgheresi S."/>
            <person name="Veyrier F."/>
        </authorList>
    </citation>
    <scope>NUCLEOTIDE SEQUENCE</scope>
    <source>
        <strain evidence="3">SAG 1488-6</strain>
    </source>
</reference>
<dbReference type="PANTHER" id="PTHR30327:SF1">
    <property type="entry name" value="UPF0301 PROTEIN YQGE"/>
    <property type="match status" value="1"/>
</dbReference>
<organism evidence="3 4">
    <name type="scientific">Vitreoscilla stercoraria</name>
    <dbReference type="NCBI Taxonomy" id="61"/>
    <lineage>
        <taxon>Bacteria</taxon>
        <taxon>Pseudomonadati</taxon>
        <taxon>Pseudomonadota</taxon>
        <taxon>Betaproteobacteria</taxon>
        <taxon>Neisseriales</taxon>
        <taxon>Neisseriaceae</taxon>
        <taxon>Vitreoscilla</taxon>
    </lineage>
</organism>
<name>A0ABY4ECS3_VITST</name>
<dbReference type="PANTHER" id="PTHR30327">
    <property type="entry name" value="UNCHARACTERIZED PROTEIN YQGE"/>
    <property type="match status" value="1"/>
</dbReference>
<dbReference type="Pfam" id="PF02622">
    <property type="entry name" value="DUF179"/>
    <property type="match status" value="1"/>
</dbReference>
<evidence type="ECO:0000256" key="1">
    <source>
        <dbReference type="ARBA" id="ARBA00009600"/>
    </source>
</evidence>
<protein>
    <recommendedName>
        <fullName evidence="2">UPF0301 protein LVJ81_05855</fullName>
    </recommendedName>
</protein>
<evidence type="ECO:0000256" key="2">
    <source>
        <dbReference type="HAMAP-Rule" id="MF_00758"/>
    </source>
</evidence>
<dbReference type="NCBIfam" id="NF001266">
    <property type="entry name" value="PRK00228.1-1"/>
    <property type="match status" value="1"/>
</dbReference>
<dbReference type="Gene3D" id="3.40.1740.10">
    <property type="entry name" value="VC0467-like"/>
    <property type="match status" value="1"/>
</dbReference>
<proteinExistence type="inferred from homology"/>
<keyword evidence="4" id="KW-1185">Reference proteome</keyword>
<dbReference type="EMBL" id="CP091512">
    <property type="protein sequence ID" value="UOO93548.1"/>
    <property type="molecule type" value="Genomic_DNA"/>
</dbReference>
<gene>
    <name evidence="3" type="ORF">LVJ81_05855</name>
</gene>
<dbReference type="SUPFAM" id="SSF143456">
    <property type="entry name" value="VC0467-like"/>
    <property type="match status" value="1"/>
</dbReference>
<reference evidence="3" key="1">
    <citation type="submission" date="2021-12" db="EMBL/GenBank/DDBJ databases">
        <authorList>
            <person name="Veyrier F.J."/>
        </authorList>
    </citation>
    <scope>NUCLEOTIDE SEQUENCE</scope>
    <source>
        <strain evidence="3">SAG 1488-6</strain>
    </source>
</reference>
<evidence type="ECO:0000313" key="4">
    <source>
        <dbReference type="Proteomes" id="UP000832034"/>
    </source>
</evidence>
<dbReference type="Proteomes" id="UP000832034">
    <property type="component" value="Chromosome"/>
</dbReference>
<sequence length="192" mass="21265">MTKTNQKIENLANYFLIAMPNMDDTFFSGSVVYICEHNEDGAMGVVINKPSPLTMNQLFEAIQQRTPLQYDEQAVLMGGPVQVDRGFLLHTPVGDWESSVLVSEDIAFTTSRDIIEDLAHNTQNTEAKTLATIGYAGWKKNQLEDELAKNAWLTVKADQHIMFDLPVAERYNAALQLLGINPANLVQGAGHA</sequence>
<dbReference type="HAMAP" id="MF_00758">
    <property type="entry name" value="UPF0301"/>
    <property type="match status" value="1"/>
</dbReference>
<evidence type="ECO:0000313" key="3">
    <source>
        <dbReference type="EMBL" id="UOO93548.1"/>
    </source>
</evidence>